<dbReference type="AlphaFoldDB" id="A0A090ZHA3"/>
<proteinExistence type="predicted"/>
<accession>A0A090ZHA3</accession>
<name>A0A090ZHA3_PAEMA</name>
<protein>
    <submittedName>
        <fullName evidence="1">Uncharacterized protein</fullName>
    </submittedName>
</protein>
<evidence type="ECO:0000313" key="1">
    <source>
        <dbReference type="EMBL" id="KFN10714.1"/>
    </source>
</evidence>
<dbReference type="HOGENOM" id="CLU_3171040_0_0_9"/>
<organism evidence="1 2">
    <name type="scientific">Paenibacillus macerans</name>
    <name type="common">Bacillus macerans</name>
    <dbReference type="NCBI Taxonomy" id="44252"/>
    <lineage>
        <taxon>Bacteria</taxon>
        <taxon>Bacillati</taxon>
        <taxon>Bacillota</taxon>
        <taxon>Bacilli</taxon>
        <taxon>Bacillales</taxon>
        <taxon>Paenibacillaceae</taxon>
        <taxon>Paenibacillus</taxon>
    </lineage>
</organism>
<reference evidence="1 2" key="1">
    <citation type="submission" date="2014-04" db="EMBL/GenBank/DDBJ databases">
        <authorList>
            <person name="Bishop-Lilly K.A."/>
            <person name="Broomall S.M."/>
            <person name="Chain P.S."/>
            <person name="Chertkov O."/>
            <person name="Coyne S.R."/>
            <person name="Daligault H.E."/>
            <person name="Davenport K.W."/>
            <person name="Erkkila T."/>
            <person name="Frey K.G."/>
            <person name="Gibbons H.S."/>
            <person name="Gu W."/>
            <person name="Jaissle J."/>
            <person name="Johnson S.L."/>
            <person name="Koroleva G.I."/>
            <person name="Ladner J.T."/>
            <person name="Lo C.-C."/>
            <person name="Minogue T.D."/>
            <person name="Munk C."/>
            <person name="Palacios G.F."/>
            <person name="Redden C.L."/>
            <person name="Rosenzweig C.N."/>
            <person name="Scholz M.B."/>
            <person name="Teshima H."/>
            <person name="Xu Y."/>
        </authorList>
    </citation>
    <scope>NUCLEOTIDE SEQUENCE [LARGE SCALE GENOMIC DNA]</scope>
    <source>
        <strain evidence="1 2">8244</strain>
    </source>
</reference>
<dbReference type="EMBL" id="JMQA01000017">
    <property type="protein sequence ID" value="KFN10714.1"/>
    <property type="molecule type" value="Genomic_DNA"/>
</dbReference>
<dbReference type="Proteomes" id="UP000029278">
    <property type="component" value="Unassembled WGS sequence"/>
</dbReference>
<keyword evidence="2" id="KW-1185">Reference proteome</keyword>
<comment type="caution">
    <text evidence="1">The sequence shown here is derived from an EMBL/GenBank/DDBJ whole genome shotgun (WGS) entry which is preliminary data.</text>
</comment>
<dbReference type="PATRIC" id="fig|44252.3.peg.1201"/>
<dbReference type="STRING" id="44252.DJ90_4096"/>
<sequence length="47" mass="5512">MKLAMYPIGYENLEQWCLLEDNRLFDHAESFLSSSCSRFNISKHSLS</sequence>
<gene>
    <name evidence="1" type="ORF">DJ90_4096</name>
</gene>
<evidence type="ECO:0000313" key="2">
    <source>
        <dbReference type="Proteomes" id="UP000029278"/>
    </source>
</evidence>